<reference evidence="7 8" key="1">
    <citation type="submission" date="2018-08" db="EMBL/GenBank/DDBJ databases">
        <title>A genome reference for cultivated species of the human gut microbiota.</title>
        <authorList>
            <person name="Zou Y."/>
            <person name="Xue W."/>
            <person name="Luo G."/>
        </authorList>
    </citation>
    <scope>NUCLEOTIDE SEQUENCE [LARGE SCALE GENOMIC DNA]</scope>
    <source>
        <strain evidence="7 8">AM16-49B</strain>
    </source>
</reference>
<dbReference type="InterPro" id="IPR050377">
    <property type="entry name" value="Radical_SAM_PqqE_MftC-like"/>
</dbReference>
<dbReference type="InterPro" id="IPR007197">
    <property type="entry name" value="rSAM"/>
</dbReference>
<keyword evidence="5" id="KW-0411">Iron-sulfur</keyword>
<keyword evidence="3" id="KW-0479">Metal-binding</keyword>
<gene>
    <name evidence="7" type="ORF">DW190_15600</name>
</gene>
<evidence type="ECO:0000256" key="3">
    <source>
        <dbReference type="ARBA" id="ARBA00022723"/>
    </source>
</evidence>
<dbReference type="GO" id="GO:0051536">
    <property type="term" value="F:iron-sulfur cluster binding"/>
    <property type="evidence" value="ECO:0007669"/>
    <property type="project" value="UniProtKB-KW"/>
</dbReference>
<feature type="domain" description="Radical SAM core" evidence="6">
    <location>
        <begin position="6"/>
        <end position="223"/>
    </location>
</feature>
<evidence type="ECO:0000256" key="1">
    <source>
        <dbReference type="ARBA" id="ARBA00001966"/>
    </source>
</evidence>
<dbReference type="PROSITE" id="PS51918">
    <property type="entry name" value="RADICAL_SAM"/>
    <property type="match status" value="1"/>
</dbReference>
<dbReference type="PANTHER" id="PTHR11228">
    <property type="entry name" value="RADICAL SAM DOMAIN PROTEIN"/>
    <property type="match status" value="1"/>
</dbReference>
<dbReference type="Proteomes" id="UP000283512">
    <property type="component" value="Unassembled WGS sequence"/>
</dbReference>
<evidence type="ECO:0000256" key="4">
    <source>
        <dbReference type="ARBA" id="ARBA00023004"/>
    </source>
</evidence>
<keyword evidence="2" id="KW-0949">S-adenosyl-L-methionine</keyword>
<name>A0A414YM79_9BACE</name>
<dbReference type="SUPFAM" id="SSF102114">
    <property type="entry name" value="Radical SAM enzymes"/>
    <property type="match status" value="1"/>
</dbReference>
<keyword evidence="4" id="KW-0408">Iron</keyword>
<organism evidence="7 8">
    <name type="scientific">Bacteroides caccae</name>
    <dbReference type="NCBI Taxonomy" id="47678"/>
    <lineage>
        <taxon>Bacteria</taxon>
        <taxon>Pseudomonadati</taxon>
        <taxon>Bacteroidota</taxon>
        <taxon>Bacteroidia</taxon>
        <taxon>Bacteroidales</taxon>
        <taxon>Bacteroidaceae</taxon>
        <taxon>Bacteroides</taxon>
    </lineage>
</organism>
<evidence type="ECO:0000256" key="2">
    <source>
        <dbReference type="ARBA" id="ARBA00022691"/>
    </source>
</evidence>
<sequence>MELLNFISPNTLSLLTTYYCTAACKNCCFECNQERRGRMSFKQMETYISECVKAFPTIRLVVFSGGECFSLKDDLYQAIYYAHKKGLITRVVTNGYWAVSYEKALGILVLLKELGLNELNLSTGDDHQKWVPFDNIVNAIRAAAKVDLPCLVNIETNPSSQFSEEDFKNHEELKEYIRDNKVIFSSGIWIPFDMEDKIKRDTNYNELIKHRYVQRPIISHGCNSLFESIPIDPEGNVYACCGLACRKAKFLKIGNMNTAGINKIYTRQFDDFLKVWAYVDGPKFILNKIAMETGKNIEVNADMHNCEACLLLLNDPSKIEYIKNNISRYISEVVLKYNIKQKKANYEK</sequence>
<dbReference type="EMBL" id="QRKD01000017">
    <property type="protein sequence ID" value="RHH87470.1"/>
    <property type="molecule type" value="Genomic_DNA"/>
</dbReference>
<dbReference type="GO" id="GO:0003824">
    <property type="term" value="F:catalytic activity"/>
    <property type="evidence" value="ECO:0007669"/>
    <property type="project" value="InterPro"/>
</dbReference>
<dbReference type="CDD" id="cd21109">
    <property type="entry name" value="SPASM"/>
    <property type="match status" value="1"/>
</dbReference>
<dbReference type="CDD" id="cd01335">
    <property type="entry name" value="Radical_SAM"/>
    <property type="match status" value="1"/>
</dbReference>
<dbReference type="Pfam" id="PF13186">
    <property type="entry name" value="SPASM"/>
    <property type="match status" value="1"/>
</dbReference>
<evidence type="ECO:0000256" key="5">
    <source>
        <dbReference type="ARBA" id="ARBA00023014"/>
    </source>
</evidence>
<dbReference type="AlphaFoldDB" id="A0A414YM79"/>
<dbReference type="GO" id="GO:0046872">
    <property type="term" value="F:metal ion binding"/>
    <property type="evidence" value="ECO:0007669"/>
    <property type="project" value="UniProtKB-KW"/>
</dbReference>
<dbReference type="InterPro" id="IPR013785">
    <property type="entry name" value="Aldolase_TIM"/>
</dbReference>
<comment type="cofactor">
    <cofactor evidence="1">
        <name>[4Fe-4S] cluster</name>
        <dbReference type="ChEBI" id="CHEBI:49883"/>
    </cofactor>
</comment>
<accession>A0A414YM79</accession>
<comment type="caution">
    <text evidence="7">The sequence shown here is derived from an EMBL/GenBank/DDBJ whole genome shotgun (WGS) entry which is preliminary data.</text>
</comment>
<dbReference type="PANTHER" id="PTHR11228:SF34">
    <property type="entry name" value="TUNGSTEN-CONTAINING ALDEHYDE FERREDOXIN OXIDOREDUCTASE COFACTOR MODIFYING PROTEIN"/>
    <property type="match status" value="1"/>
</dbReference>
<evidence type="ECO:0000259" key="6">
    <source>
        <dbReference type="PROSITE" id="PS51918"/>
    </source>
</evidence>
<evidence type="ECO:0000313" key="8">
    <source>
        <dbReference type="Proteomes" id="UP000283512"/>
    </source>
</evidence>
<proteinExistence type="predicted"/>
<protein>
    <submittedName>
        <fullName evidence="7">Radical SAM protein</fullName>
    </submittedName>
</protein>
<evidence type="ECO:0000313" key="7">
    <source>
        <dbReference type="EMBL" id="RHH87470.1"/>
    </source>
</evidence>
<dbReference type="InterPro" id="IPR058240">
    <property type="entry name" value="rSAM_sf"/>
</dbReference>
<dbReference type="Gene3D" id="3.20.20.70">
    <property type="entry name" value="Aldolase class I"/>
    <property type="match status" value="1"/>
</dbReference>
<dbReference type="InterPro" id="IPR023885">
    <property type="entry name" value="4Fe4S-binding_SPASM_dom"/>
</dbReference>